<feature type="compositionally biased region" description="Acidic residues" evidence="1">
    <location>
        <begin position="629"/>
        <end position="640"/>
    </location>
</feature>
<dbReference type="Proteomes" id="UP001652660">
    <property type="component" value="Chromosome 6c"/>
</dbReference>
<feature type="compositionally biased region" description="Basic and acidic residues" evidence="1">
    <location>
        <begin position="220"/>
        <end position="251"/>
    </location>
</feature>
<feature type="region of interest" description="Disordered" evidence="1">
    <location>
        <begin position="432"/>
        <end position="452"/>
    </location>
</feature>
<keyword evidence="3" id="KW-1185">Reference proteome</keyword>
<reference evidence="3" key="1">
    <citation type="journal article" date="2025" name="Foods">
        <title>Unveiling the Microbial Signatures of Arabica Coffee Cherries: Insights into Ripeness Specific Diversity, Functional Traits, and Implications for Quality and Safety.</title>
        <authorList>
            <consortium name="RefSeq"/>
            <person name="Tenea G.N."/>
            <person name="Cifuentes V."/>
            <person name="Reyes P."/>
            <person name="Cevallos-Vallejos M."/>
        </authorList>
    </citation>
    <scope>NUCLEOTIDE SEQUENCE [LARGE SCALE GENOMIC DNA]</scope>
</reference>
<evidence type="ECO:0000259" key="2">
    <source>
        <dbReference type="Pfam" id="PF14383"/>
    </source>
</evidence>
<dbReference type="AlphaFoldDB" id="A0A6P6SLT5"/>
<dbReference type="PANTHER" id="PTHR34282:SF2">
    <property type="entry name" value="DUF3741 DOMAIN-CONTAINING PROTEIN"/>
    <property type="match status" value="1"/>
</dbReference>
<feature type="compositionally biased region" description="Basic and acidic residues" evidence="1">
    <location>
        <begin position="61"/>
        <end position="78"/>
    </location>
</feature>
<protein>
    <submittedName>
        <fullName evidence="4">Uncharacterized protein LOC113692608 isoform X1</fullName>
    </submittedName>
    <submittedName>
        <fullName evidence="5 6">Uncharacterized protein isoform X1</fullName>
    </submittedName>
</protein>
<dbReference type="OrthoDB" id="1079501at2759"/>
<dbReference type="RefSeq" id="XP_071908783.1">
    <property type="nucleotide sequence ID" value="XM_072052682.1"/>
</dbReference>
<proteinExistence type="predicted"/>
<evidence type="ECO:0000256" key="1">
    <source>
        <dbReference type="SAM" id="MobiDB-lite"/>
    </source>
</evidence>
<evidence type="ECO:0000313" key="5">
    <source>
        <dbReference type="RefSeq" id="XP_071908782.1"/>
    </source>
</evidence>
<sequence>MQNMPQDGPKSVVYRSFFSCDDPKGVVECKTNRKSKTDSLKSKEKVKHQKNQKNLSASFSFKEERKDRVSKGPTDHQLHNPSSYQLMEISRGAQKINQVTDSWPEEKGFDRQTKDIAEELLRGALDLKESLTMLGKLQEASQIMAKLKKKHKERARGGSHEGIGIERTVSERFGYHDRKMLEFQNPRLSVDGSTRDCFEELREVIRESFARQNLLPKVSNEEKAYSAAKTSEEDKVYSEEKPYFDRTKSDFSLDVPSTSSSQSSMFHSHEFDTSSDLSLSKSIEEKPKAPNVIAKLMGLEAIPPKPLLSNPQKHYGKDRALNQERTPFDIDLPMASMRTRFTVQKVDPRPMKLNKLTDDMQYKGLLTGKSVDGPEHLSNASEWKKRFAYDAAPIVIIKPLHVSGLLDEELLGQKYIHQDLDTKRMLRKWKTKAGLPSRPNNSHEGALNSTEIHRKLQVEKAPAKGPIQEKEDKDCLDAFARKDTKSVKRQDNLSSTTVKASTPGKPKLQKKDANENKVVPKIQRAVVNTRKQVEVDTEKLRDRAKSHHINKQASTNPRKPEREPNVTKVRVSAQKGSTWDPISDCITPTTLLNSSARKKNAKNEKRASEPSTIVNMIMQVEKKHKNDDVPADPEVGDDEALTAKGITSSEQLPGDEKKDTPTNLDNCSNNRTCPCESTYSVQPNNEIRSMDNAKCSINCNLTEVKSCKRDNNTRKLLLDSSSFLCHAEELFETRAYQPAVSHKPGLHSHGTADTKLLLECAKELLEQKSLQFRVAGHPLPHICIKKSKICISLDHLVNEISDGIQYLRSYCKLAGKTIVVDALSTVLQKDMWCKGVVNGGWDFGWRNGFTLDEIDQVVIDIEQKILTGIIDDMLMDMVM</sequence>
<accession>A0A6P6SLT5</accession>
<dbReference type="Pfam" id="PF14383">
    <property type="entry name" value="VARLMGL"/>
    <property type="match status" value="1"/>
</dbReference>
<feature type="region of interest" description="Disordered" evidence="1">
    <location>
        <begin position="31"/>
        <end position="82"/>
    </location>
</feature>
<feature type="compositionally biased region" description="Low complexity" evidence="1">
    <location>
        <begin position="252"/>
        <end position="266"/>
    </location>
</feature>
<reference evidence="4" key="2">
    <citation type="submission" date="2025-04" db="UniProtKB">
        <authorList>
            <consortium name="RefSeq"/>
        </authorList>
    </citation>
    <scope>IDENTIFICATION</scope>
    <source>
        <tissue evidence="4 5">Leaves</tissue>
    </source>
</reference>
<evidence type="ECO:0000313" key="6">
    <source>
        <dbReference type="RefSeq" id="XP_071908783.1"/>
    </source>
</evidence>
<dbReference type="RefSeq" id="XP_027066840.1">
    <property type="nucleotide sequence ID" value="XM_027211039.1"/>
</dbReference>
<organism evidence="3 4">
    <name type="scientific">Coffea arabica</name>
    <name type="common">Arabian coffee</name>
    <dbReference type="NCBI Taxonomy" id="13443"/>
    <lineage>
        <taxon>Eukaryota</taxon>
        <taxon>Viridiplantae</taxon>
        <taxon>Streptophyta</taxon>
        <taxon>Embryophyta</taxon>
        <taxon>Tracheophyta</taxon>
        <taxon>Spermatophyta</taxon>
        <taxon>Magnoliopsida</taxon>
        <taxon>eudicotyledons</taxon>
        <taxon>Gunneridae</taxon>
        <taxon>Pentapetalae</taxon>
        <taxon>asterids</taxon>
        <taxon>lamiids</taxon>
        <taxon>Gentianales</taxon>
        <taxon>Rubiaceae</taxon>
        <taxon>Ixoroideae</taxon>
        <taxon>Gardenieae complex</taxon>
        <taxon>Bertiereae - Coffeeae clade</taxon>
        <taxon>Coffeeae</taxon>
        <taxon>Coffea</taxon>
    </lineage>
</organism>
<feature type="compositionally biased region" description="Basic and acidic residues" evidence="1">
    <location>
        <begin position="31"/>
        <end position="43"/>
    </location>
</feature>
<feature type="region of interest" description="Disordered" evidence="1">
    <location>
        <begin position="624"/>
        <end position="665"/>
    </location>
</feature>
<dbReference type="GeneID" id="113692608"/>
<feature type="region of interest" description="Disordered" evidence="1">
    <location>
        <begin position="220"/>
        <end position="268"/>
    </location>
</feature>
<feature type="compositionally biased region" description="Basic and acidic residues" evidence="1">
    <location>
        <begin position="531"/>
        <end position="543"/>
    </location>
</feature>
<feature type="compositionally biased region" description="Polar residues" evidence="1">
    <location>
        <begin position="438"/>
        <end position="450"/>
    </location>
</feature>
<dbReference type="PANTHER" id="PTHR34282">
    <property type="entry name" value="OS01G0228800 PROTEIN-RELATED"/>
    <property type="match status" value="1"/>
</dbReference>
<evidence type="ECO:0000313" key="3">
    <source>
        <dbReference type="Proteomes" id="UP001652660"/>
    </source>
</evidence>
<feature type="region of interest" description="Disordered" evidence="1">
    <location>
        <begin position="485"/>
        <end position="575"/>
    </location>
</feature>
<feature type="domain" description="DUF3741" evidence="2">
    <location>
        <begin position="288"/>
        <end position="305"/>
    </location>
</feature>
<name>A0A6P6SLT5_COFAR</name>
<dbReference type="InterPro" id="IPR032795">
    <property type="entry name" value="DUF3741-assoc"/>
</dbReference>
<dbReference type="RefSeq" id="XP_071908782.1">
    <property type="nucleotide sequence ID" value="XM_072052681.1"/>
</dbReference>
<gene>
    <name evidence="4 5 6" type="primary">LOC113692608</name>
</gene>
<evidence type="ECO:0000313" key="4">
    <source>
        <dbReference type="RefSeq" id="XP_027066840.1"/>
    </source>
</evidence>